<sequence>MVRQRILGQKLISCFVPLPRNLEELDDLEDRDGLWWIKGQVFVPSKLCPRVLKEFHCTKLASHLGVFKTWEAISQTVTWLGIRKEVLSYKKSCFSCQRAKHSTQRPPGLCHTLSHPNQTNC</sequence>
<dbReference type="Gene3D" id="1.10.340.70">
    <property type="match status" value="1"/>
</dbReference>
<evidence type="ECO:0000313" key="3">
    <source>
        <dbReference type="Proteomes" id="UP000037035"/>
    </source>
</evidence>
<dbReference type="Proteomes" id="UP000037035">
    <property type="component" value="Unassembled WGS sequence"/>
</dbReference>
<dbReference type="Pfam" id="PF17921">
    <property type="entry name" value="Integrase_H2C2"/>
    <property type="match status" value="1"/>
</dbReference>
<protein>
    <submittedName>
        <fullName evidence="2">Putative retroelement pol polyprotein</fullName>
    </submittedName>
</protein>
<comment type="caution">
    <text evidence="2">The sequence shown here is derived from an EMBL/GenBank/DDBJ whole genome shotgun (WGS) entry which is preliminary data.</text>
</comment>
<dbReference type="FunFam" id="1.10.340.70:FF:000001">
    <property type="entry name" value="Retrovirus-related Pol polyprotein from transposon gypsy-like Protein"/>
    <property type="match status" value="1"/>
</dbReference>
<name>A0A0L6VGI3_9BASI</name>
<feature type="domain" description="Integrase zinc-binding" evidence="1">
    <location>
        <begin position="43"/>
        <end position="102"/>
    </location>
</feature>
<evidence type="ECO:0000313" key="2">
    <source>
        <dbReference type="EMBL" id="KNZ59843.1"/>
    </source>
</evidence>
<proteinExistence type="predicted"/>
<dbReference type="VEuPathDB" id="FungiDB:VP01_1653g5"/>
<accession>A0A0L6VGI3</accession>
<dbReference type="AlphaFoldDB" id="A0A0L6VGI3"/>
<keyword evidence="3" id="KW-1185">Reference proteome</keyword>
<dbReference type="InterPro" id="IPR041588">
    <property type="entry name" value="Integrase_H2C2"/>
</dbReference>
<organism evidence="2 3">
    <name type="scientific">Puccinia sorghi</name>
    <dbReference type="NCBI Taxonomy" id="27349"/>
    <lineage>
        <taxon>Eukaryota</taxon>
        <taxon>Fungi</taxon>
        <taxon>Dikarya</taxon>
        <taxon>Basidiomycota</taxon>
        <taxon>Pucciniomycotina</taxon>
        <taxon>Pucciniomycetes</taxon>
        <taxon>Pucciniales</taxon>
        <taxon>Pucciniaceae</taxon>
        <taxon>Puccinia</taxon>
    </lineage>
</organism>
<dbReference type="OrthoDB" id="2273864at2759"/>
<gene>
    <name evidence="2" type="primary">F23H6.1</name>
    <name evidence="2" type="ORF">VP01_1653g5</name>
</gene>
<reference evidence="2 3" key="1">
    <citation type="submission" date="2015-08" db="EMBL/GenBank/DDBJ databases">
        <title>Next Generation Sequencing and Analysis of the Genome of Puccinia sorghi L Schw, the Causal Agent of Maize Common Rust.</title>
        <authorList>
            <person name="Rochi L."/>
            <person name="Burguener G."/>
            <person name="Darino M."/>
            <person name="Turjanski A."/>
            <person name="Kreff E."/>
            <person name="Dieguez M.J."/>
            <person name="Sacco F."/>
        </authorList>
    </citation>
    <scope>NUCLEOTIDE SEQUENCE [LARGE SCALE GENOMIC DNA]</scope>
    <source>
        <strain evidence="2 3">RO10H11247</strain>
    </source>
</reference>
<dbReference type="EMBL" id="LAVV01006452">
    <property type="protein sequence ID" value="KNZ59843.1"/>
    <property type="molecule type" value="Genomic_DNA"/>
</dbReference>
<evidence type="ECO:0000259" key="1">
    <source>
        <dbReference type="Pfam" id="PF17921"/>
    </source>
</evidence>